<dbReference type="AlphaFoldDB" id="A0A8H7DE88"/>
<gene>
    <name evidence="14" type="ORF">MVEN_00153400</name>
</gene>
<evidence type="ECO:0000313" key="15">
    <source>
        <dbReference type="Proteomes" id="UP000620124"/>
    </source>
</evidence>
<keyword evidence="6 11" id="KW-0479">Metal-binding</keyword>
<feature type="binding site" evidence="11">
    <location>
        <position position="559"/>
    </location>
    <ligand>
        <name>Ca(2+)</name>
        <dbReference type="ChEBI" id="CHEBI:29108"/>
    </ligand>
</feature>
<dbReference type="InterPro" id="IPR015366">
    <property type="entry name" value="S53_propep"/>
</dbReference>
<keyword evidence="9 11" id="KW-0106">Calcium</keyword>
<dbReference type="PANTHER" id="PTHR14218:SF15">
    <property type="entry name" value="TRIPEPTIDYL-PEPTIDASE 1"/>
    <property type="match status" value="1"/>
</dbReference>
<evidence type="ECO:0000256" key="4">
    <source>
        <dbReference type="ARBA" id="ARBA00012462"/>
    </source>
</evidence>
<dbReference type="CDD" id="cd11377">
    <property type="entry name" value="Pro-peptidase_S53"/>
    <property type="match status" value="1"/>
</dbReference>
<accession>A0A8H7DE88</accession>
<feature type="signal peptide" evidence="12">
    <location>
        <begin position="1"/>
        <end position="17"/>
    </location>
</feature>
<organism evidence="14 15">
    <name type="scientific">Mycena venus</name>
    <dbReference type="NCBI Taxonomy" id="2733690"/>
    <lineage>
        <taxon>Eukaryota</taxon>
        <taxon>Fungi</taxon>
        <taxon>Dikarya</taxon>
        <taxon>Basidiomycota</taxon>
        <taxon>Agaricomycotina</taxon>
        <taxon>Agaricomycetes</taxon>
        <taxon>Agaricomycetidae</taxon>
        <taxon>Agaricales</taxon>
        <taxon>Marasmiineae</taxon>
        <taxon>Mycenaceae</taxon>
        <taxon>Mycena</taxon>
    </lineage>
</organism>
<dbReference type="SUPFAM" id="SSF52743">
    <property type="entry name" value="Subtilisin-like"/>
    <property type="match status" value="1"/>
</dbReference>
<keyword evidence="12" id="KW-0732">Signal</keyword>
<evidence type="ECO:0000256" key="7">
    <source>
        <dbReference type="ARBA" id="ARBA00022801"/>
    </source>
</evidence>
<dbReference type="GO" id="GO:0004252">
    <property type="term" value="F:serine-type endopeptidase activity"/>
    <property type="evidence" value="ECO:0007669"/>
    <property type="project" value="UniProtKB-UniRule"/>
</dbReference>
<dbReference type="InterPro" id="IPR000209">
    <property type="entry name" value="Peptidase_S8/S53_dom"/>
</dbReference>
<evidence type="ECO:0000256" key="6">
    <source>
        <dbReference type="ARBA" id="ARBA00022723"/>
    </source>
</evidence>
<evidence type="ECO:0000259" key="13">
    <source>
        <dbReference type="PROSITE" id="PS51695"/>
    </source>
</evidence>
<dbReference type="GO" id="GO:0006508">
    <property type="term" value="P:proteolysis"/>
    <property type="evidence" value="ECO:0007669"/>
    <property type="project" value="UniProtKB-KW"/>
</dbReference>
<dbReference type="InterPro" id="IPR036852">
    <property type="entry name" value="Peptidase_S8/S53_dom_sf"/>
</dbReference>
<evidence type="ECO:0000256" key="5">
    <source>
        <dbReference type="ARBA" id="ARBA00022670"/>
    </source>
</evidence>
<dbReference type="OrthoDB" id="409122at2759"/>
<feature type="domain" description="Peptidase S53" evidence="13">
    <location>
        <begin position="218"/>
        <end position="580"/>
    </location>
</feature>
<comment type="caution">
    <text evidence="14">The sequence shown here is derived from an EMBL/GenBank/DDBJ whole genome shotgun (WGS) entry which is preliminary data.</text>
</comment>
<comment type="function">
    <text evidence="2">Secreted tripeptidyl-peptidase which degrades proteins at acidic pHs and is involved in virulence.</text>
</comment>
<dbReference type="InterPro" id="IPR050819">
    <property type="entry name" value="Tripeptidyl-peptidase_I"/>
</dbReference>
<comment type="subcellular location">
    <subcellularLocation>
        <location evidence="3">Secreted</location>
        <location evidence="3">Extracellular space</location>
    </subcellularLocation>
</comment>
<proteinExistence type="predicted"/>
<feature type="active site" description="Charge relay system" evidence="11">
    <location>
        <position position="497"/>
    </location>
</feature>
<reference evidence="14" key="1">
    <citation type="submission" date="2020-05" db="EMBL/GenBank/DDBJ databases">
        <title>Mycena genomes resolve the evolution of fungal bioluminescence.</title>
        <authorList>
            <person name="Tsai I.J."/>
        </authorList>
    </citation>
    <scope>NUCLEOTIDE SEQUENCE</scope>
    <source>
        <strain evidence="14">CCC161011</strain>
    </source>
</reference>
<dbReference type="Pfam" id="PF09286">
    <property type="entry name" value="Pro-kuma_activ"/>
    <property type="match status" value="1"/>
</dbReference>
<evidence type="ECO:0000256" key="3">
    <source>
        <dbReference type="ARBA" id="ARBA00004239"/>
    </source>
</evidence>
<evidence type="ECO:0000256" key="10">
    <source>
        <dbReference type="ARBA" id="ARBA00023145"/>
    </source>
</evidence>
<feature type="binding site" evidence="11">
    <location>
        <position position="541"/>
    </location>
    <ligand>
        <name>Ca(2+)</name>
        <dbReference type="ChEBI" id="CHEBI:29108"/>
    </ligand>
</feature>
<feature type="binding site" evidence="11">
    <location>
        <position position="561"/>
    </location>
    <ligand>
        <name>Ca(2+)</name>
        <dbReference type="ChEBI" id="CHEBI:29108"/>
    </ligand>
</feature>
<dbReference type="GO" id="GO:0008240">
    <property type="term" value="F:tripeptidyl-peptidase activity"/>
    <property type="evidence" value="ECO:0007669"/>
    <property type="project" value="UniProtKB-EC"/>
</dbReference>
<keyword evidence="7 11" id="KW-0378">Hydrolase</keyword>
<feature type="chain" id="PRO_5034604447" description="tripeptidyl-peptidase II" evidence="12">
    <location>
        <begin position="18"/>
        <end position="580"/>
    </location>
</feature>
<feature type="active site" description="Charge relay system" evidence="11">
    <location>
        <position position="303"/>
    </location>
</feature>
<dbReference type="InterPro" id="IPR030400">
    <property type="entry name" value="Sedolisin_dom"/>
</dbReference>
<comment type="cofactor">
    <cofactor evidence="11">
        <name>Ca(2+)</name>
        <dbReference type="ChEBI" id="CHEBI:29108"/>
    </cofactor>
    <text evidence="11">Binds 1 Ca(2+) ion per subunit.</text>
</comment>
<keyword evidence="8 11" id="KW-0720">Serine protease</keyword>
<dbReference type="GO" id="GO:0046872">
    <property type="term" value="F:metal ion binding"/>
    <property type="evidence" value="ECO:0007669"/>
    <property type="project" value="UniProtKB-UniRule"/>
</dbReference>
<dbReference type="Pfam" id="PF00082">
    <property type="entry name" value="Peptidase_S8"/>
    <property type="match status" value="1"/>
</dbReference>
<dbReference type="PANTHER" id="PTHR14218">
    <property type="entry name" value="PROTEASE S8 TRIPEPTIDYL PEPTIDASE I CLN2"/>
    <property type="match status" value="1"/>
</dbReference>
<evidence type="ECO:0000313" key="14">
    <source>
        <dbReference type="EMBL" id="KAF7368321.1"/>
    </source>
</evidence>
<dbReference type="EC" id="3.4.14.10" evidence="4"/>
<protein>
    <recommendedName>
        <fullName evidence="4">tripeptidyl-peptidase II</fullName>
        <ecNumber evidence="4">3.4.14.10</ecNumber>
    </recommendedName>
</protein>
<evidence type="ECO:0000256" key="11">
    <source>
        <dbReference type="PROSITE-ProRule" id="PRU01032"/>
    </source>
</evidence>
<dbReference type="CDD" id="cd04056">
    <property type="entry name" value="Peptidases_S53"/>
    <property type="match status" value="1"/>
</dbReference>
<evidence type="ECO:0000256" key="2">
    <source>
        <dbReference type="ARBA" id="ARBA00002451"/>
    </source>
</evidence>
<sequence>MVLAASFLASLLLLAAAKPMDKRAMAVHESRTEPARGFFKSSVAPAEKELTLRIALKPNDIAGLETALYQVSDPASDLYGQHLTPEEVAAFVKPTDDSLAAVSEWLSENGISSKPVTPAGDMLQITIPVSQANELLSAEFSVFMHVETGSTSIRTLEYSIPASLQPHIDFFHPTLSFTRPLSSIPKFAAIRPQPAKTPAITPDATPVSDAVPASCATAVTPACLQSFYNIPTTPATQTSNKLGVSGFILVFDFQQWANSLDLKQFLTSLRPDISSSTTFTLQTLDGGVNTQTRSQAGVEANLDVQYTIGVATGVPVTFISVGENGSDGLDGFLDIITTLINESAATRPSVLTTSYGFDESDLTRSVANTLCNAYMQLGALGTSLIFSSGDGGVSGSQSQTCTNFIPTLPSDCPFVTSVGSVGGITEVGSSFSSGGFSNYFGIPSYQSADVASYISAIGTTNNGKYNKTGRGFPDVAVQGESFEIAWDAQFGLVDGTSCSAPSFASIISLLNDQLVAAGKPVLGFLNPFLYSATGRAAFNDITSGTNPGCSTNGFSARAGWDPITGLGTPNFTKLKAAVGL</sequence>
<feature type="active site" description="Charge relay system" evidence="11">
    <location>
        <position position="299"/>
    </location>
</feature>
<dbReference type="EMBL" id="JACAZI010000002">
    <property type="protein sequence ID" value="KAF7368321.1"/>
    <property type="molecule type" value="Genomic_DNA"/>
</dbReference>
<evidence type="ECO:0000256" key="12">
    <source>
        <dbReference type="SAM" id="SignalP"/>
    </source>
</evidence>
<keyword evidence="15" id="KW-1185">Reference proteome</keyword>
<evidence type="ECO:0000256" key="8">
    <source>
        <dbReference type="ARBA" id="ARBA00022825"/>
    </source>
</evidence>
<dbReference type="Gene3D" id="3.40.50.200">
    <property type="entry name" value="Peptidase S8/S53 domain"/>
    <property type="match status" value="1"/>
</dbReference>
<evidence type="ECO:0000256" key="1">
    <source>
        <dbReference type="ARBA" id="ARBA00001910"/>
    </source>
</evidence>
<name>A0A8H7DE88_9AGAR</name>
<keyword evidence="5 11" id="KW-0645">Protease</keyword>
<evidence type="ECO:0000256" key="9">
    <source>
        <dbReference type="ARBA" id="ARBA00022837"/>
    </source>
</evidence>
<dbReference type="PROSITE" id="PS51695">
    <property type="entry name" value="SEDOLISIN"/>
    <property type="match status" value="1"/>
</dbReference>
<feature type="binding site" evidence="11">
    <location>
        <position position="540"/>
    </location>
    <ligand>
        <name>Ca(2+)</name>
        <dbReference type="ChEBI" id="CHEBI:29108"/>
    </ligand>
</feature>
<dbReference type="SMART" id="SM00944">
    <property type="entry name" value="Pro-kuma_activ"/>
    <property type="match status" value="1"/>
</dbReference>
<keyword evidence="10" id="KW-0865">Zymogen</keyword>
<dbReference type="GO" id="GO:0005576">
    <property type="term" value="C:extracellular region"/>
    <property type="evidence" value="ECO:0007669"/>
    <property type="project" value="UniProtKB-SubCell"/>
</dbReference>
<comment type="catalytic activity">
    <reaction evidence="1">
        <text>Release of an N-terminal tripeptide from a polypeptide.</text>
        <dbReference type="EC" id="3.4.14.10"/>
    </reaction>
</comment>
<dbReference type="SUPFAM" id="SSF54897">
    <property type="entry name" value="Protease propeptides/inhibitors"/>
    <property type="match status" value="1"/>
</dbReference>
<dbReference type="Proteomes" id="UP000620124">
    <property type="component" value="Unassembled WGS sequence"/>
</dbReference>